<dbReference type="Proteomes" id="UP001195941">
    <property type="component" value="Unassembled WGS sequence"/>
</dbReference>
<evidence type="ECO:0000313" key="3">
    <source>
        <dbReference type="Proteomes" id="UP001195941"/>
    </source>
</evidence>
<comment type="caution">
    <text evidence="2">The sequence shown here is derived from an EMBL/GenBank/DDBJ whole genome shotgun (WGS) entry which is preliminary data.</text>
</comment>
<keyword evidence="3" id="KW-1185">Reference proteome</keyword>
<evidence type="ECO:0000313" key="2">
    <source>
        <dbReference type="EMBL" id="MBR9650064.1"/>
    </source>
</evidence>
<protein>
    <recommendedName>
        <fullName evidence="4">Chromosome partition protein Smc</fullName>
    </recommendedName>
</protein>
<reference evidence="2 3" key="1">
    <citation type="journal article" date="2021" name="Arch. Microbiol.">
        <title>Thalassobius aquimarinus sp. nov., isolated from the Sea of Japan seashore.</title>
        <authorList>
            <person name="Kurilenko V.V."/>
            <person name="Romanenko L.A."/>
            <person name="Chernysheva N.Y."/>
            <person name="Velansky P.V."/>
            <person name="Tekutyeva L.A."/>
            <person name="Isaeva M.P."/>
            <person name="Mikhailov V.V."/>
        </authorList>
    </citation>
    <scope>NUCLEOTIDE SEQUENCE [LARGE SCALE GENOMIC DNA]</scope>
    <source>
        <strain evidence="2 3">KMM 8518</strain>
    </source>
</reference>
<keyword evidence="1" id="KW-0175">Coiled coil</keyword>
<proteinExistence type="predicted"/>
<gene>
    <name evidence="2" type="ORF">IT775_02870</name>
</gene>
<dbReference type="RefSeq" id="WP_212699578.1">
    <property type="nucleotide sequence ID" value="NZ_JADMKU010000002.1"/>
</dbReference>
<name>A0ABS5HM76_9RHOB</name>
<dbReference type="EMBL" id="JADMKU010000002">
    <property type="protein sequence ID" value="MBR9650064.1"/>
    <property type="molecule type" value="Genomic_DNA"/>
</dbReference>
<evidence type="ECO:0008006" key="4">
    <source>
        <dbReference type="Google" id="ProtNLM"/>
    </source>
</evidence>
<sequence>MASTDISDSPERTAAMQPTILWHPETQDCGPLSRLLSKEKGVRVLTDRAEAEAQLEAAPEARLLVLHQGPLSALSQAMKQGIPPSVALAQWGAIAQEILDLIRRHRHQVLVLEANAVSRHADAVCELLDLPDGVLDATEDAQPHEEAVLNLLAAQTLLTDLTAQGLADELEASTTDLSRGSDPVWVDADALFHDYRAAQDADRGTADALREELQKQEVHAAKLQKQIDAHLVAQRAAEDRATAQEKALKETESKNVLLLEQVSVMQHEMEHLLTQREQLQQRLDQLNHGMDSYVAQTTELREKLATKDLVLTEKNREISALARNIHTLTTQAAELRGWLDGTRARLHEKQDHIDAIMRSKSYRLTAPLRRIRAATKRKGAGND</sequence>
<evidence type="ECO:0000256" key="1">
    <source>
        <dbReference type="SAM" id="Coils"/>
    </source>
</evidence>
<organism evidence="2 3">
    <name type="scientific">Thalassovita aquimarina</name>
    <dbReference type="NCBI Taxonomy" id="2785917"/>
    <lineage>
        <taxon>Bacteria</taxon>
        <taxon>Pseudomonadati</taxon>
        <taxon>Pseudomonadota</taxon>
        <taxon>Alphaproteobacteria</taxon>
        <taxon>Rhodobacterales</taxon>
        <taxon>Roseobacteraceae</taxon>
        <taxon>Thalassovita</taxon>
    </lineage>
</organism>
<accession>A0ABS5HM76</accession>
<feature type="coiled-coil region" evidence="1">
    <location>
        <begin position="206"/>
        <end position="331"/>
    </location>
</feature>